<dbReference type="SMART" id="SM00054">
    <property type="entry name" value="EFh"/>
    <property type="match status" value="3"/>
</dbReference>
<dbReference type="GO" id="GO:0005509">
    <property type="term" value="F:calcium ion binding"/>
    <property type="evidence" value="ECO:0007669"/>
    <property type="project" value="InterPro"/>
</dbReference>
<dbReference type="PROSITE" id="PS00018">
    <property type="entry name" value="EF_HAND_1"/>
    <property type="match status" value="1"/>
</dbReference>
<dbReference type="EMBL" id="CAJNNV010025330">
    <property type="protein sequence ID" value="CAE8613911.1"/>
    <property type="molecule type" value="Genomic_DNA"/>
</dbReference>
<dbReference type="Pfam" id="PF13499">
    <property type="entry name" value="EF-hand_7"/>
    <property type="match status" value="1"/>
</dbReference>
<evidence type="ECO:0000313" key="9">
    <source>
        <dbReference type="EMBL" id="CAE8651583.1"/>
    </source>
</evidence>
<dbReference type="PANTHER" id="PTHR23055">
    <property type="entry name" value="CALCIUM BINDING PROTEINS"/>
    <property type="match status" value="1"/>
</dbReference>
<dbReference type="EMBL" id="CAJNNW010009956">
    <property type="protein sequence ID" value="CAE8651583.1"/>
    <property type="molecule type" value="Genomic_DNA"/>
</dbReference>
<comment type="caution">
    <text evidence="8">The sequence shown here is derived from an EMBL/GenBank/DDBJ whole genome shotgun (WGS) entry which is preliminary data.</text>
</comment>
<evidence type="ECO:0000256" key="1">
    <source>
        <dbReference type="ARBA" id="ARBA00006049"/>
    </source>
</evidence>
<evidence type="ECO:0000256" key="4">
    <source>
        <dbReference type="ARBA" id="ARBA00022737"/>
    </source>
</evidence>
<dbReference type="Pfam" id="PF13202">
    <property type="entry name" value="EF-hand_5"/>
    <property type="match status" value="1"/>
</dbReference>
<dbReference type="CDD" id="cd00051">
    <property type="entry name" value="EFh"/>
    <property type="match status" value="1"/>
</dbReference>
<dbReference type="PANTHER" id="PTHR23055:SF178">
    <property type="entry name" value="NEUROCALCIN HOMOLOG"/>
    <property type="match status" value="1"/>
</dbReference>
<evidence type="ECO:0000313" key="8">
    <source>
        <dbReference type="EMBL" id="CAE8613911.1"/>
    </source>
</evidence>
<comment type="similarity">
    <text evidence="1">Belongs to the recoverin family.</text>
</comment>
<dbReference type="InterPro" id="IPR011992">
    <property type="entry name" value="EF-hand-dom_pair"/>
</dbReference>
<name>A0A813FM86_POLGL</name>
<sequence length="240" mass="27131">MGVQQSLTGQSSTNGAFSPKELYNLKQVYFYLCLHTTTLTSCPLDRNQFYSLFGNHRQYKPLWRALFSAIDVNGDSVIDFEEFLTFVTQLKRGDVEEKRKLSFRMFDSNQDGIAEKADFRCFVETKVASLRKPSWQSQGESSGDEYTSFFTLCDENADGQISLEDFQTYCGVHGEGIVNQTLKLLEVMFDGVIEETGIIITATDVRNTKPHIDWQDHRMSMGSLFCCSSAPPVFTTPPVA</sequence>
<dbReference type="InterPro" id="IPR002048">
    <property type="entry name" value="EF_hand_dom"/>
</dbReference>
<gene>
    <name evidence="8" type="ORF">PGLA1383_LOCUS31651</name>
    <name evidence="9" type="ORF">PGLA2088_LOCUS9117</name>
</gene>
<protein>
    <recommendedName>
        <fullName evidence="7">EF-hand domain-containing protein</fullName>
    </recommendedName>
</protein>
<dbReference type="SUPFAM" id="SSF47473">
    <property type="entry name" value="EF-hand"/>
    <property type="match status" value="1"/>
</dbReference>
<feature type="domain" description="EF-hand" evidence="7">
    <location>
        <begin position="141"/>
        <end position="176"/>
    </location>
</feature>
<dbReference type="InterPro" id="IPR018247">
    <property type="entry name" value="EF_Hand_1_Ca_BS"/>
</dbReference>
<dbReference type="OrthoDB" id="191686at2759"/>
<keyword evidence="5" id="KW-0106">Calcium</keyword>
<feature type="domain" description="EF-hand" evidence="7">
    <location>
        <begin position="58"/>
        <end position="93"/>
    </location>
</feature>
<keyword evidence="10" id="KW-1185">Reference proteome</keyword>
<evidence type="ECO:0000256" key="2">
    <source>
        <dbReference type="ARBA" id="ARBA00022707"/>
    </source>
</evidence>
<evidence type="ECO:0000256" key="3">
    <source>
        <dbReference type="ARBA" id="ARBA00022723"/>
    </source>
</evidence>
<keyword evidence="4" id="KW-0677">Repeat</keyword>
<dbReference type="Proteomes" id="UP000654075">
    <property type="component" value="Unassembled WGS sequence"/>
</dbReference>
<dbReference type="AlphaFoldDB" id="A0A813FM86"/>
<keyword evidence="2" id="KW-0519">Myristate</keyword>
<dbReference type="Proteomes" id="UP000626109">
    <property type="component" value="Unassembled WGS sequence"/>
</dbReference>
<reference evidence="8" key="1">
    <citation type="submission" date="2021-02" db="EMBL/GenBank/DDBJ databases">
        <authorList>
            <person name="Dougan E. K."/>
            <person name="Rhodes N."/>
            <person name="Thang M."/>
            <person name="Chan C."/>
        </authorList>
    </citation>
    <scope>NUCLEOTIDE SEQUENCE</scope>
</reference>
<feature type="domain" description="EF-hand" evidence="7">
    <location>
        <begin position="94"/>
        <end position="129"/>
    </location>
</feature>
<evidence type="ECO:0000259" key="7">
    <source>
        <dbReference type="PROSITE" id="PS50222"/>
    </source>
</evidence>
<dbReference type="InterPro" id="IPR028846">
    <property type="entry name" value="Recoverin"/>
</dbReference>
<dbReference type="PRINTS" id="PR00450">
    <property type="entry name" value="RECOVERIN"/>
</dbReference>
<dbReference type="PROSITE" id="PS50222">
    <property type="entry name" value="EF_HAND_2"/>
    <property type="match status" value="3"/>
</dbReference>
<evidence type="ECO:0000256" key="6">
    <source>
        <dbReference type="ARBA" id="ARBA00023288"/>
    </source>
</evidence>
<evidence type="ECO:0000256" key="5">
    <source>
        <dbReference type="ARBA" id="ARBA00022837"/>
    </source>
</evidence>
<keyword evidence="6" id="KW-0449">Lipoprotein</keyword>
<dbReference type="Gene3D" id="1.10.238.10">
    <property type="entry name" value="EF-hand"/>
    <property type="match status" value="1"/>
</dbReference>
<evidence type="ECO:0000313" key="10">
    <source>
        <dbReference type="Proteomes" id="UP000654075"/>
    </source>
</evidence>
<proteinExistence type="inferred from homology"/>
<keyword evidence="3" id="KW-0479">Metal-binding</keyword>
<accession>A0A813FM86</accession>
<organism evidence="8 10">
    <name type="scientific">Polarella glacialis</name>
    <name type="common">Dinoflagellate</name>
    <dbReference type="NCBI Taxonomy" id="89957"/>
    <lineage>
        <taxon>Eukaryota</taxon>
        <taxon>Sar</taxon>
        <taxon>Alveolata</taxon>
        <taxon>Dinophyceae</taxon>
        <taxon>Suessiales</taxon>
        <taxon>Suessiaceae</taxon>
        <taxon>Polarella</taxon>
    </lineage>
</organism>